<organism evidence="3 4">
    <name type="scientific">Terrimonas rubra</name>
    <dbReference type="NCBI Taxonomy" id="1035890"/>
    <lineage>
        <taxon>Bacteria</taxon>
        <taxon>Pseudomonadati</taxon>
        <taxon>Bacteroidota</taxon>
        <taxon>Chitinophagia</taxon>
        <taxon>Chitinophagales</taxon>
        <taxon>Chitinophagaceae</taxon>
        <taxon>Terrimonas</taxon>
    </lineage>
</organism>
<name>A0ABW6A682_9BACT</name>
<dbReference type="Gene3D" id="3.90.840.10">
    <property type="entry name" value="Thiol-activated cytolysin superfamily/Thiol-activated cytolysin, alpha-beta domain"/>
    <property type="match status" value="1"/>
</dbReference>
<reference evidence="4" key="1">
    <citation type="journal article" date="2019" name="Int. J. Syst. Evol. Microbiol.">
        <title>The Global Catalogue of Microorganisms (GCM) 10K type strain sequencing project: providing services to taxonomists for standard genome sequencing and annotation.</title>
        <authorList>
            <consortium name="The Broad Institute Genomics Platform"/>
            <consortium name="The Broad Institute Genome Sequencing Center for Infectious Disease"/>
            <person name="Wu L."/>
            <person name="Ma J."/>
        </authorList>
    </citation>
    <scope>NUCLEOTIDE SEQUENCE [LARGE SCALE GENOMIC DNA]</scope>
    <source>
        <strain evidence="4">KCTC 23299</strain>
    </source>
</reference>
<dbReference type="RefSeq" id="WP_386099846.1">
    <property type="nucleotide sequence ID" value="NZ_JBHUOZ010000003.1"/>
</dbReference>
<keyword evidence="2" id="KW-0732">Signal</keyword>
<evidence type="ECO:0000313" key="3">
    <source>
        <dbReference type="EMBL" id="MFD2920797.1"/>
    </source>
</evidence>
<dbReference type="EMBL" id="JBHUOZ010000003">
    <property type="protein sequence ID" value="MFD2920797.1"/>
    <property type="molecule type" value="Genomic_DNA"/>
</dbReference>
<dbReference type="Proteomes" id="UP001597511">
    <property type="component" value="Unassembled WGS sequence"/>
</dbReference>
<dbReference type="InterPro" id="IPR001869">
    <property type="entry name" value="Thiol_cytolysin"/>
</dbReference>
<dbReference type="Pfam" id="PF01289">
    <property type="entry name" value="Thiol_cytolysin"/>
    <property type="match status" value="1"/>
</dbReference>
<feature type="chain" id="PRO_5045773202" evidence="2">
    <location>
        <begin position="26"/>
        <end position="597"/>
    </location>
</feature>
<dbReference type="InterPro" id="IPR036359">
    <property type="entry name" value="Thiol_cytolysin_sf"/>
</dbReference>
<feature type="compositionally biased region" description="Polar residues" evidence="1">
    <location>
        <begin position="110"/>
        <end position="119"/>
    </location>
</feature>
<comment type="caution">
    <text evidence="3">The sequence shown here is derived from an EMBL/GenBank/DDBJ whole genome shotgun (WGS) entry which is preliminary data.</text>
</comment>
<dbReference type="InterPro" id="IPR036363">
    <property type="entry name" value="Thiol_cytolysin_ab_sf"/>
</dbReference>
<evidence type="ECO:0000256" key="1">
    <source>
        <dbReference type="SAM" id="MobiDB-lite"/>
    </source>
</evidence>
<proteinExistence type="predicted"/>
<feature type="region of interest" description="Disordered" evidence="1">
    <location>
        <begin position="100"/>
        <end position="119"/>
    </location>
</feature>
<sequence length="597" mass="64663">MKSKLVWSMAAAAVLSGVVAGSSQAQVKPVVNKRLATPALQKQFLNPRIQPQTAQNLQKKEALLNSFKFKGQPVKVGSGLAVKGSEFKTVRNGRTVEVVPNDGNLGVQESEGTSSTVSDNGSVCTVQQVTLTAGFNELNLLEPSAAEIWPGRIINISSMDEGSYQSFNGYTSRKDLSIALIAAGTSRAPIMKTIPGTGVTQGAVIEKVNEIKNSFGSNPFGSQGWMFEDIQYSNMEQFSIEAGLGVMATPINLDIRATSGAGNGVKKNKIVLKFLRDAFTVKVDNDLSDVVVADNLSVNAGIIATVTYGSFGIVEIESDSSYSTIEATLNAAFQASPTTAIDANMTMEQKQTMSSMSIKGIFKGVDGNQSLRNSLTLDGVRRILTNEVTDFSATTPVVPIAFGIKSLKTGETMMLRTTMTYPRRNCVPLPETPADIKVRIKMIAFTCPTVNDGFSSDEDIYGKIIVTNGSKTVDVWNKPLSANVKVKESVRPSDDGAYSLNGRATDFVFTMPTDAASLARNEITVRVELYDEEWNKGVPYEFRTIRIKHKDIYSVLKSPTTAPASIDWDATEGMFKLVTNEKGNTNKIVTWFDVFEE</sequence>
<keyword evidence="4" id="KW-1185">Reference proteome</keyword>
<protein>
    <submittedName>
        <fullName evidence="3">Thiol-activated cytolysin family protein</fullName>
    </submittedName>
</protein>
<feature type="signal peptide" evidence="2">
    <location>
        <begin position="1"/>
        <end position="25"/>
    </location>
</feature>
<accession>A0ABW6A682</accession>
<dbReference type="SUPFAM" id="SSF56978">
    <property type="entry name" value="Perfringolysin"/>
    <property type="match status" value="1"/>
</dbReference>
<evidence type="ECO:0000313" key="4">
    <source>
        <dbReference type="Proteomes" id="UP001597511"/>
    </source>
</evidence>
<evidence type="ECO:0000256" key="2">
    <source>
        <dbReference type="SAM" id="SignalP"/>
    </source>
</evidence>
<dbReference type="Gene3D" id="3.40.30.40">
    <property type="entry name" value="Perfringolysin"/>
    <property type="match status" value="1"/>
</dbReference>
<gene>
    <name evidence="3" type="ORF">ACFS6H_13815</name>
</gene>